<comment type="caution">
    <text evidence="2">The sequence shown here is derived from an EMBL/GenBank/DDBJ whole genome shotgun (WGS) entry which is preliminary data.</text>
</comment>
<evidence type="ECO:0000313" key="3">
    <source>
        <dbReference type="Proteomes" id="UP001500416"/>
    </source>
</evidence>
<keyword evidence="3" id="KW-1185">Reference proteome</keyword>
<protein>
    <submittedName>
        <fullName evidence="2">Uncharacterized protein</fullName>
    </submittedName>
</protein>
<organism evidence="2 3">
    <name type="scientific">Saccharothrix mutabilis subsp. mutabilis</name>
    <dbReference type="NCBI Taxonomy" id="66855"/>
    <lineage>
        <taxon>Bacteria</taxon>
        <taxon>Bacillati</taxon>
        <taxon>Actinomycetota</taxon>
        <taxon>Actinomycetes</taxon>
        <taxon>Pseudonocardiales</taxon>
        <taxon>Pseudonocardiaceae</taxon>
        <taxon>Saccharothrix</taxon>
    </lineage>
</organism>
<dbReference type="EMBL" id="BAAABU010000019">
    <property type="protein sequence ID" value="GAA0251617.1"/>
    <property type="molecule type" value="Genomic_DNA"/>
</dbReference>
<evidence type="ECO:0000256" key="1">
    <source>
        <dbReference type="SAM" id="MobiDB-lite"/>
    </source>
</evidence>
<evidence type="ECO:0000313" key="2">
    <source>
        <dbReference type="EMBL" id="GAA0251617.1"/>
    </source>
</evidence>
<sequence>MAGVASAEVDDPVTAVGEFEAVLADRLRVHGPDRPSTSTVHGDLADPRGKLGDPAAAAADLTALLNEHVRLLGADHRGTADVRNDLAHWPRESERAQPSWGPSTAGPHEPIR</sequence>
<feature type="region of interest" description="Disordered" evidence="1">
    <location>
        <begin position="76"/>
        <end position="112"/>
    </location>
</feature>
<feature type="compositionally biased region" description="Basic and acidic residues" evidence="1">
    <location>
        <begin position="76"/>
        <end position="95"/>
    </location>
</feature>
<proteinExistence type="predicted"/>
<dbReference type="InterPro" id="IPR011990">
    <property type="entry name" value="TPR-like_helical_dom_sf"/>
</dbReference>
<dbReference type="Proteomes" id="UP001500416">
    <property type="component" value="Unassembled WGS sequence"/>
</dbReference>
<accession>A0ABN0UIE2</accession>
<name>A0ABN0UIE2_9PSEU</name>
<dbReference type="Gene3D" id="1.25.40.10">
    <property type="entry name" value="Tetratricopeptide repeat domain"/>
    <property type="match status" value="1"/>
</dbReference>
<gene>
    <name evidence="2" type="ORF">GCM10010492_60020</name>
</gene>
<feature type="region of interest" description="Disordered" evidence="1">
    <location>
        <begin position="29"/>
        <end position="51"/>
    </location>
</feature>
<reference evidence="2 3" key="1">
    <citation type="journal article" date="2019" name="Int. J. Syst. Evol. Microbiol.">
        <title>The Global Catalogue of Microorganisms (GCM) 10K type strain sequencing project: providing services to taxonomists for standard genome sequencing and annotation.</title>
        <authorList>
            <consortium name="The Broad Institute Genomics Platform"/>
            <consortium name="The Broad Institute Genome Sequencing Center for Infectious Disease"/>
            <person name="Wu L."/>
            <person name="Ma J."/>
        </authorList>
    </citation>
    <scope>NUCLEOTIDE SEQUENCE [LARGE SCALE GENOMIC DNA]</scope>
    <source>
        <strain evidence="2 3">JCM 3380</strain>
    </source>
</reference>